<dbReference type="STRING" id="418495.SAMN05216215_1018109"/>
<proteinExistence type="predicted"/>
<evidence type="ECO:0000313" key="3">
    <source>
        <dbReference type="Proteomes" id="UP000199529"/>
    </source>
</evidence>
<dbReference type="Proteomes" id="UP000199529">
    <property type="component" value="Unassembled WGS sequence"/>
</dbReference>
<dbReference type="PANTHER" id="PTHR21028:SF2">
    <property type="entry name" value="CYTH DOMAIN-CONTAINING PROTEIN"/>
    <property type="match status" value="1"/>
</dbReference>
<dbReference type="Pfam" id="PF01928">
    <property type="entry name" value="CYTH"/>
    <property type="match status" value="1"/>
</dbReference>
<reference evidence="3" key="1">
    <citation type="submission" date="2016-10" db="EMBL/GenBank/DDBJ databases">
        <authorList>
            <person name="Varghese N."/>
            <person name="Submissions S."/>
        </authorList>
    </citation>
    <scope>NUCLEOTIDE SEQUENCE [LARGE SCALE GENOMIC DNA]</scope>
    <source>
        <strain evidence="3">CGMCC 4.3530</strain>
    </source>
</reference>
<protein>
    <submittedName>
        <fullName evidence="2">Adenylyl cyclase CyaB, putative</fullName>
    </submittedName>
</protein>
<gene>
    <name evidence="2" type="ORF">SAMN05216215_1018109</name>
</gene>
<dbReference type="InterPro" id="IPR033469">
    <property type="entry name" value="CYTH-like_dom_sf"/>
</dbReference>
<dbReference type="InterPro" id="IPR008173">
    <property type="entry name" value="Adenylyl_cyclase_CyaB"/>
</dbReference>
<organism evidence="2 3">
    <name type="scientific">Saccharopolyspora shandongensis</name>
    <dbReference type="NCBI Taxonomy" id="418495"/>
    <lineage>
        <taxon>Bacteria</taxon>
        <taxon>Bacillati</taxon>
        <taxon>Actinomycetota</taxon>
        <taxon>Actinomycetes</taxon>
        <taxon>Pseudonocardiales</taxon>
        <taxon>Pseudonocardiaceae</taxon>
        <taxon>Saccharopolyspora</taxon>
    </lineage>
</organism>
<dbReference type="EMBL" id="FNOK01000018">
    <property type="protein sequence ID" value="SDY00405.1"/>
    <property type="molecule type" value="Genomic_DNA"/>
</dbReference>
<keyword evidence="3" id="KW-1185">Reference proteome</keyword>
<feature type="domain" description="CYTH" evidence="1">
    <location>
        <begin position="4"/>
        <end position="171"/>
    </location>
</feature>
<evidence type="ECO:0000313" key="2">
    <source>
        <dbReference type="EMBL" id="SDY00405.1"/>
    </source>
</evidence>
<accession>A0A1H3GBH9</accession>
<dbReference type="Gene3D" id="2.40.320.10">
    <property type="entry name" value="Hypothetical Protein Pfu-838710-001"/>
    <property type="match status" value="1"/>
</dbReference>
<dbReference type="SUPFAM" id="SSF55154">
    <property type="entry name" value="CYTH-like phosphatases"/>
    <property type="match status" value="1"/>
</dbReference>
<dbReference type="InterPro" id="IPR023577">
    <property type="entry name" value="CYTH_domain"/>
</dbReference>
<dbReference type="PROSITE" id="PS51707">
    <property type="entry name" value="CYTH"/>
    <property type="match status" value="1"/>
</dbReference>
<sequence>MATLPEINRKWKLTSEAESELRSRLAMAGYYCSAEPAVETDIYYSQPNVWVRIRERDNVAEIAYTAIPGSTREIQVMRADITQAGEAAALLKAIGAVEQVRVVKTRAIFKHLALEHARVVIDQISGVGTFVAVEVALDDADARGAVANVERHLQLDELPVIELPYRELVTRAVTVAS</sequence>
<dbReference type="PANTHER" id="PTHR21028">
    <property type="entry name" value="SI:CH211-156B7.4"/>
    <property type="match status" value="1"/>
</dbReference>
<evidence type="ECO:0000259" key="1">
    <source>
        <dbReference type="PROSITE" id="PS51707"/>
    </source>
</evidence>
<name>A0A1H3GBH9_9PSEU</name>
<dbReference type="AlphaFoldDB" id="A0A1H3GBH9"/>